<dbReference type="OrthoDB" id="1274115at2759"/>
<evidence type="ECO:0000256" key="2">
    <source>
        <dbReference type="ARBA" id="ARBA00023002"/>
    </source>
</evidence>
<protein>
    <recommendedName>
        <fullName evidence="5">Short-chain dehydrogenase</fullName>
    </recommendedName>
</protein>
<proteinExistence type="inferred from homology"/>
<name>A0A1G4BEY3_9PEZI</name>
<dbReference type="Gene3D" id="3.40.50.720">
    <property type="entry name" value="NAD(P)-binding Rossmann-like Domain"/>
    <property type="match status" value="1"/>
</dbReference>
<dbReference type="STRING" id="1209926.A0A1G4BEY3"/>
<keyword evidence="2" id="KW-0560">Oxidoreductase</keyword>
<dbReference type="AlphaFoldDB" id="A0A1G4BEY3"/>
<sequence length="129" mass="13805">MQEANVWLITGTISCIGAALMKQFAARGDKVIATGRNATMRLADKKSDAAVPFDINVTSPLADIKAQVREAIQIFGHIDFVVSNAGYSLLSSIEEAENLFGAMKVVQAVLPHFRERKSGTFGFIGAGFG</sequence>
<evidence type="ECO:0008006" key="5">
    <source>
        <dbReference type="Google" id="ProtNLM"/>
    </source>
</evidence>
<dbReference type="Pfam" id="PF00106">
    <property type="entry name" value="adh_short"/>
    <property type="match status" value="1"/>
</dbReference>
<comment type="caution">
    <text evidence="3">The sequence shown here is derived from an EMBL/GenBank/DDBJ whole genome shotgun (WGS) entry which is preliminary data.</text>
</comment>
<dbReference type="Proteomes" id="UP000176998">
    <property type="component" value="Unassembled WGS sequence"/>
</dbReference>
<gene>
    <name evidence="3" type="ORF">CORC01_04651</name>
</gene>
<dbReference type="GeneID" id="34557808"/>
<evidence type="ECO:0000313" key="3">
    <source>
        <dbReference type="EMBL" id="OHF00005.1"/>
    </source>
</evidence>
<reference evidence="3 4" key="1">
    <citation type="submission" date="2016-09" db="EMBL/GenBank/DDBJ databases">
        <authorList>
            <person name="Capua I."/>
            <person name="De Benedictis P."/>
            <person name="Joannis T."/>
            <person name="Lombin L.H."/>
            <person name="Cattoli G."/>
        </authorList>
    </citation>
    <scope>NUCLEOTIDE SEQUENCE [LARGE SCALE GENOMIC DNA]</scope>
    <source>
        <strain evidence="3 4">IMI 309357</strain>
    </source>
</reference>
<dbReference type="EMBL" id="MJBS01000031">
    <property type="protein sequence ID" value="OHF00005.1"/>
    <property type="molecule type" value="Genomic_DNA"/>
</dbReference>
<dbReference type="PANTHER" id="PTHR43976:SF16">
    <property type="entry name" value="SHORT-CHAIN DEHYDROGENASE_REDUCTASE FAMILY PROTEIN"/>
    <property type="match status" value="1"/>
</dbReference>
<keyword evidence="4" id="KW-1185">Reference proteome</keyword>
<dbReference type="RefSeq" id="XP_022477149.1">
    <property type="nucleotide sequence ID" value="XM_022616298.1"/>
</dbReference>
<accession>A0A1G4BEY3</accession>
<evidence type="ECO:0000313" key="4">
    <source>
        <dbReference type="Proteomes" id="UP000176998"/>
    </source>
</evidence>
<organism evidence="3 4">
    <name type="scientific">Colletotrichum orchidophilum</name>
    <dbReference type="NCBI Taxonomy" id="1209926"/>
    <lineage>
        <taxon>Eukaryota</taxon>
        <taxon>Fungi</taxon>
        <taxon>Dikarya</taxon>
        <taxon>Ascomycota</taxon>
        <taxon>Pezizomycotina</taxon>
        <taxon>Sordariomycetes</taxon>
        <taxon>Hypocreomycetidae</taxon>
        <taxon>Glomerellales</taxon>
        <taxon>Glomerellaceae</taxon>
        <taxon>Colletotrichum</taxon>
    </lineage>
</organism>
<dbReference type="GO" id="GO:0016491">
    <property type="term" value="F:oxidoreductase activity"/>
    <property type="evidence" value="ECO:0007669"/>
    <property type="project" value="UniProtKB-KW"/>
</dbReference>
<dbReference type="InterPro" id="IPR002347">
    <property type="entry name" value="SDR_fam"/>
</dbReference>
<dbReference type="InterPro" id="IPR036291">
    <property type="entry name" value="NAD(P)-bd_dom_sf"/>
</dbReference>
<dbReference type="InterPro" id="IPR051911">
    <property type="entry name" value="SDR_oxidoreductase"/>
</dbReference>
<evidence type="ECO:0000256" key="1">
    <source>
        <dbReference type="ARBA" id="ARBA00006484"/>
    </source>
</evidence>
<dbReference type="SUPFAM" id="SSF51735">
    <property type="entry name" value="NAD(P)-binding Rossmann-fold domains"/>
    <property type="match status" value="1"/>
</dbReference>
<comment type="similarity">
    <text evidence="1">Belongs to the short-chain dehydrogenases/reductases (SDR) family.</text>
</comment>
<dbReference type="PANTHER" id="PTHR43976">
    <property type="entry name" value="SHORT CHAIN DEHYDROGENASE"/>
    <property type="match status" value="1"/>
</dbReference>